<proteinExistence type="predicted"/>
<name>A0AAV7M864_PLEWA</name>
<sequence length="283" mass="32523">MPMLWAPDHCNWGLGSGAHGWSYSQIGICRGVPLDPGTTYSPKKAINLDAERGCGCPCIAVPAWCPWCRSPTADFIHMTWNCTTLCSYWQQVLDNLNRAARWAIPLETLQVLLGLIPSPSPRKLSRKFVILGLRLAKSCVAIKWLSPTRDITEWATVDEVHMKHVRIDDKLEDNLRPGRVSWQTSENPPQMILWNQQQVLHTPKMLNNYVIPLMYTLYLLRSKRNALRKSQNGCDEGFQFVGTILLVDYKIHMVHVQMIQSYCEFVNKTNKDHLKKKDMVPWH</sequence>
<accession>A0AAV7M864</accession>
<dbReference type="Proteomes" id="UP001066276">
    <property type="component" value="Chromosome 10"/>
</dbReference>
<reference evidence="1" key="1">
    <citation type="journal article" date="2022" name="bioRxiv">
        <title>Sequencing and chromosome-scale assembly of the giantPleurodeles waltlgenome.</title>
        <authorList>
            <person name="Brown T."/>
            <person name="Elewa A."/>
            <person name="Iarovenko S."/>
            <person name="Subramanian E."/>
            <person name="Araus A.J."/>
            <person name="Petzold A."/>
            <person name="Susuki M."/>
            <person name="Suzuki K.-i.T."/>
            <person name="Hayashi T."/>
            <person name="Toyoda A."/>
            <person name="Oliveira C."/>
            <person name="Osipova E."/>
            <person name="Leigh N.D."/>
            <person name="Simon A."/>
            <person name="Yun M.H."/>
        </authorList>
    </citation>
    <scope>NUCLEOTIDE SEQUENCE</scope>
    <source>
        <strain evidence="1">20211129_DDA</strain>
        <tissue evidence="1">Liver</tissue>
    </source>
</reference>
<organism evidence="1 2">
    <name type="scientific">Pleurodeles waltl</name>
    <name type="common">Iberian ribbed newt</name>
    <dbReference type="NCBI Taxonomy" id="8319"/>
    <lineage>
        <taxon>Eukaryota</taxon>
        <taxon>Metazoa</taxon>
        <taxon>Chordata</taxon>
        <taxon>Craniata</taxon>
        <taxon>Vertebrata</taxon>
        <taxon>Euteleostomi</taxon>
        <taxon>Amphibia</taxon>
        <taxon>Batrachia</taxon>
        <taxon>Caudata</taxon>
        <taxon>Salamandroidea</taxon>
        <taxon>Salamandridae</taxon>
        <taxon>Pleurodelinae</taxon>
        <taxon>Pleurodeles</taxon>
    </lineage>
</organism>
<gene>
    <name evidence="1" type="ORF">NDU88_004811</name>
</gene>
<evidence type="ECO:0000313" key="1">
    <source>
        <dbReference type="EMBL" id="KAJ1099712.1"/>
    </source>
</evidence>
<protein>
    <submittedName>
        <fullName evidence="1">Uncharacterized protein</fullName>
    </submittedName>
</protein>
<keyword evidence="2" id="KW-1185">Reference proteome</keyword>
<dbReference type="EMBL" id="JANPWB010000014">
    <property type="protein sequence ID" value="KAJ1099712.1"/>
    <property type="molecule type" value="Genomic_DNA"/>
</dbReference>
<evidence type="ECO:0000313" key="2">
    <source>
        <dbReference type="Proteomes" id="UP001066276"/>
    </source>
</evidence>
<dbReference type="AlphaFoldDB" id="A0AAV7M864"/>
<comment type="caution">
    <text evidence="1">The sequence shown here is derived from an EMBL/GenBank/DDBJ whole genome shotgun (WGS) entry which is preliminary data.</text>
</comment>